<dbReference type="PANTHER" id="PTHR46720:SF3">
    <property type="entry name" value="FAD-BINDING DOMAIN-CONTAINING PROTEIN-RELATED"/>
    <property type="match status" value="1"/>
</dbReference>
<organism evidence="5 6">
    <name type="scientific">Hyaloscypha variabilis (strain UAMH 11265 / GT02V1 / F)</name>
    <name type="common">Meliniomyces variabilis</name>
    <dbReference type="NCBI Taxonomy" id="1149755"/>
    <lineage>
        <taxon>Eukaryota</taxon>
        <taxon>Fungi</taxon>
        <taxon>Dikarya</taxon>
        <taxon>Ascomycota</taxon>
        <taxon>Pezizomycotina</taxon>
        <taxon>Leotiomycetes</taxon>
        <taxon>Helotiales</taxon>
        <taxon>Hyaloscyphaceae</taxon>
        <taxon>Hyaloscypha</taxon>
        <taxon>Hyaloscypha variabilis</taxon>
    </lineage>
</organism>
<name>A0A2J6RHN2_HYAVF</name>
<dbReference type="GO" id="GO:0016491">
    <property type="term" value="F:oxidoreductase activity"/>
    <property type="evidence" value="ECO:0007669"/>
    <property type="project" value="UniProtKB-KW"/>
</dbReference>
<dbReference type="SUPFAM" id="SSF51905">
    <property type="entry name" value="FAD/NAD(P)-binding domain"/>
    <property type="match status" value="1"/>
</dbReference>
<reference evidence="5 6" key="1">
    <citation type="submission" date="2016-04" db="EMBL/GenBank/DDBJ databases">
        <title>A degradative enzymes factory behind the ericoid mycorrhizal symbiosis.</title>
        <authorList>
            <consortium name="DOE Joint Genome Institute"/>
            <person name="Martino E."/>
            <person name="Morin E."/>
            <person name="Grelet G."/>
            <person name="Kuo A."/>
            <person name="Kohler A."/>
            <person name="Daghino S."/>
            <person name="Barry K."/>
            <person name="Choi C."/>
            <person name="Cichocki N."/>
            <person name="Clum A."/>
            <person name="Copeland A."/>
            <person name="Hainaut M."/>
            <person name="Haridas S."/>
            <person name="Labutti K."/>
            <person name="Lindquist E."/>
            <person name="Lipzen A."/>
            <person name="Khouja H.-R."/>
            <person name="Murat C."/>
            <person name="Ohm R."/>
            <person name="Olson A."/>
            <person name="Spatafora J."/>
            <person name="Veneault-Fourrey C."/>
            <person name="Henrissat B."/>
            <person name="Grigoriev I."/>
            <person name="Martin F."/>
            <person name="Perotto S."/>
        </authorList>
    </citation>
    <scope>NUCLEOTIDE SEQUENCE [LARGE SCALE GENOMIC DNA]</scope>
    <source>
        <strain evidence="5 6">F</strain>
    </source>
</reference>
<dbReference type="Pfam" id="PF01494">
    <property type="entry name" value="FAD_binding_3"/>
    <property type="match status" value="1"/>
</dbReference>
<proteinExistence type="predicted"/>
<protein>
    <submittedName>
        <fullName evidence="5">Mannitol 1-phosphate dehydrogenase</fullName>
    </submittedName>
</protein>
<dbReference type="GO" id="GO:0071949">
    <property type="term" value="F:FAD binding"/>
    <property type="evidence" value="ECO:0007669"/>
    <property type="project" value="InterPro"/>
</dbReference>
<dbReference type="GO" id="GO:0044550">
    <property type="term" value="P:secondary metabolite biosynthetic process"/>
    <property type="evidence" value="ECO:0007669"/>
    <property type="project" value="TreeGrafter"/>
</dbReference>
<sequence length="450" mass="50201">MGSHHQPFSLAILGPGIGGLALSIGLRKQNAQCTIYEAAPKFDAVGAGIGLGPNALKAMELVDPTFAKMYDAIKMGNTSKERQHEQIEILGAEEGFGSLRGWKGGSVGHERFERSSAHRKALLEVMKTLVPEGTVRFGKKVVEIRQEGKGGKVEMRFGDGDVVFVDALVGCDGIKGMTRRAVLQDRYPEEVAAKYANTYVYRGIAPMEEARAIMGEYAEDARWWMMEEKGWAMYPISEGREANIVAFIMDRKPWVGEQASREVSREEMLAEFVGYDKRLQRLLDWVKPVKWPLFHHPDTPTYINGRVVLLGDSAHASSPSQAAGAGQGLEDALVLSRLLGLVESADQLDVAFQAYDAVRRPRAQNVVQQSLEVGTAYFLVHPEFGNDLQKLTDDANKRLPLIWWHDLEGDCKIAKNYFRERKEQSGTKTVLQSNCILRSFFRKDMIPLVQ</sequence>
<accession>A0A2J6RHN2</accession>
<evidence type="ECO:0000313" key="5">
    <source>
        <dbReference type="EMBL" id="PMD38007.1"/>
    </source>
</evidence>
<keyword evidence="2" id="KW-0274">FAD</keyword>
<keyword evidence="3" id="KW-0560">Oxidoreductase</keyword>
<evidence type="ECO:0000256" key="2">
    <source>
        <dbReference type="ARBA" id="ARBA00022827"/>
    </source>
</evidence>
<evidence type="ECO:0000259" key="4">
    <source>
        <dbReference type="Pfam" id="PF01494"/>
    </source>
</evidence>
<evidence type="ECO:0000256" key="1">
    <source>
        <dbReference type="ARBA" id="ARBA00022630"/>
    </source>
</evidence>
<dbReference type="PANTHER" id="PTHR46720">
    <property type="entry name" value="HYDROXYLASE, PUTATIVE (AFU_ORTHOLOGUE AFUA_3G01460)-RELATED"/>
    <property type="match status" value="1"/>
</dbReference>
<dbReference type="OrthoDB" id="417877at2759"/>
<dbReference type="InterPro" id="IPR036188">
    <property type="entry name" value="FAD/NAD-bd_sf"/>
</dbReference>
<feature type="domain" description="FAD-binding" evidence="4">
    <location>
        <begin position="131"/>
        <end position="370"/>
    </location>
</feature>
<dbReference type="AlphaFoldDB" id="A0A2J6RHN2"/>
<dbReference type="SUPFAM" id="SSF54373">
    <property type="entry name" value="FAD-linked reductases, C-terminal domain"/>
    <property type="match status" value="1"/>
</dbReference>
<dbReference type="InterPro" id="IPR002938">
    <property type="entry name" value="FAD-bd"/>
</dbReference>
<evidence type="ECO:0000256" key="3">
    <source>
        <dbReference type="ARBA" id="ARBA00023002"/>
    </source>
</evidence>
<dbReference type="Proteomes" id="UP000235786">
    <property type="component" value="Unassembled WGS sequence"/>
</dbReference>
<keyword evidence="1" id="KW-0285">Flavoprotein</keyword>
<dbReference type="InterPro" id="IPR051104">
    <property type="entry name" value="FAD_monoxygenase"/>
</dbReference>
<evidence type="ECO:0000313" key="6">
    <source>
        <dbReference type="Proteomes" id="UP000235786"/>
    </source>
</evidence>
<dbReference type="STRING" id="1149755.A0A2J6RHN2"/>
<dbReference type="PRINTS" id="PR00420">
    <property type="entry name" value="RNGMNOXGNASE"/>
</dbReference>
<keyword evidence="6" id="KW-1185">Reference proteome</keyword>
<dbReference type="EMBL" id="KZ613948">
    <property type="protein sequence ID" value="PMD38007.1"/>
    <property type="molecule type" value="Genomic_DNA"/>
</dbReference>
<dbReference type="Gene3D" id="3.50.50.60">
    <property type="entry name" value="FAD/NAD(P)-binding domain"/>
    <property type="match status" value="1"/>
</dbReference>
<gene>
    <name evidence="5" type="ORF">L207DRAFT_431921</name>
</gene>